<organism evidence="2 3">
    <name type="scientific">Embleya hyalina</name>
    <dbReference type="NCBI Taxonomy" id="516124"/>
    <lineage>
        <taxon>Bacteria</taxon>
        <taxon>Bacillati</taxon>
        <taxon>Actinomycetota</taxon>
        <taxon>Actinomycetes</taxon>
        <taxon>Kitasatosporales</taxon>
        <taxon>Streptomycetaceae</taxon>
        <taxon>Embleya</taxon>
    </lineage>
</organism>
<comment type="caution">
    <text evidence="2">The sequence shown here is derived from an EMBL/GenBank/DDBJ whole genome shotgun (WGS) entry which is preliminary data.</text>
</comment>
<name>A0A401YR62_9ACTN</name>
<feature type="compositionally biased region" description="Basic residues" evidence="1">
    <location>
        <begin position="200"/>
        <end position="218"/>
    </location>
</feature>
<keyword evidence="3" id="KW-1185">Reference proteome</keyword>
<dbReference type="AlphaFoldDB" id="A0A401YR62"/>
<evidence type="ECO:0000313" key="2">
    <source>
        <dbReference type="EMBL" id="GCD97089.1"/>
    </source>
</evidence>
<proteinExistence type="predicted"/>
<gene>
    <name evidence="2" type="ORF">EHYA_04776</name>
</gene>
<reference evidence="2 3" key="1">
    <citation type="submission" date="2018-12" db="EMBL/GenBank/DDBJ databases">
        <title>Draft genome sequence of Embleya hyalina NBRC 13850T.</title>
        <authorList>
            <person name="Komaki H."/>
            <person name="Hosoyama A."/>
            <person name="Kimura A."/>
            <person name="Ichikawa N."/>
            <person name="Tamura T."/>
        </authorList>
    </citation>
    <scope>NUCLEOTIDE SEQUENCE [LARGE SCALE GENOMIC DNA]</scope>
    <source>
        <strain evidence="2 3">NBRC 13850</strain>
    </source>
</reference>
<dbReference type="EMBL" id="BIFH01000022">
    <property type="protein sequence ID" value="GCD97089.1"/>
    <property type="molecule type" value="Genomic_DNA"/>
</dbReference>
<evidence type="ECO:0000256" key="1">
    <source>
        <dbReference type="SAM" id="MobiDB-lite"/>
    </source>
</evidence>
<evidence type="ECO:0000313" key="3">
    <source>
        <dbReference type="Proteomes" id="UP000286931"/>
    </source>
</evidence>
<sequence length="256" mass="27754">MCAAAWTIVRFGWRGWWPRGAGPRQDVAAVRRGVPRVGCTPDGASWNTAGSSGRRTIRCRSGRRSSAVRPVAEPACGRPTCRTLREFHRDSRPFAAAVVSEARGAGVAQSVATVPGRRDVFFLARMTLTSTTPRAIASSAARPARPPSTSAATLRERLQQAALAEQTHPTRPGLLGRLLRELGHGRRQRSVHTLPGSRPGRPRNGLHRSRPGRRNRHIGHRILPLLRVYTEPLRVPRCRVGTSSAVAAPLPGAAGR</sequence>
<protein>
    <submittedName>
        <fullName evidence="2">Uncharacterized protein</fullName>
    </submittedName>
</protein>
<dbReference type="Proteomes" id="UP000286931">
    <property type="component" value="Unassembled WGS sequence"/>
</dbReference>
<accession>A0A401YR62</accession>
<feature type="region of interest" description="Disordered" evidence="1">
    <location>
        <begin position="184"/>
        <end position="218"/>
    </location>
</feature>